<reference evidence="2" key="1">
    <citation type="submission" date="2023-03" db="EMBL/GenBank/DDBJ databases">
        <title>Massive genome expansion in bonnet fungi (Mycena s.s.) driven by repeated elements and novel gene families across ecological guilds.</title>
        <authorList>
            <consortium name="Lawrence Berkeley National Laboratory"/>
            <person name="Harder C.B."/>
            <person name="Miyauchi S."/>
            <person name="Viragh M."/>
            <person name="Kuo A."/>
            <person name="Thoen E."/>
            <person name="Andreopoulos B."/>
            <person name="Lu D."/>
            <person name="Skrede I."/>
            <person name="Drula E."/>
            <person name="Henrissat B."/>
            <person name="Morin E."/>
            <person name="Kohler A."/>
            <person name="Barry K."/>
            <person name="LaButti K."/>
            <person name="Morin E."/>
            <person name="Salamov A."/>
            <person name="Lipzen A."/>
            <person name="Mereny Z."/>
            <person name="Hegedus B."/>
            <person name="Baldrian P."/>
            <person name="Stursova M."/>
            <person name="Weitz H."/>
            <person name="Taylor A."/>
            <person name="Grigoriev I.V."/>
            <person name="Nagy L.G."/>
            <person name="Martin F."/>
            <person name="Kauserud H."/>
        </authorList>
    </citation>
    <scope>NUCLEOTIDE SEQUENCE</scope>
    <source>
        <strain evidence="2">9144</strain>
    </source>
</reference>
<protein>
    <submittedName>
        <fullName evidence="2">Uncharacterized protein</fullName>
    </submittedName>
</protein>
<dbReference type="EMBL" id="JARJCW010000021">
    <property type="protein sequence ID" value="KAJ7213613.1"/>
    <property type="molecule type" value="Genomic_DNA"/>
</dbReference>
<gene>
    <name evidence="2" type="ORF">GGX14DRAFT_360872</name>
</gene>
<comment type="caution">
    <text evidence="2">The sequence shown here is derived from an EMBL/GenBank/DDBJ whole genome shotgun (WGS) entry which is preliminary data.</text>
</comment>
<keyword evidence="1" id="KW-0732">Signal</keyword>
<proteinExistence type="predicted"/>
<feature type="signal peptide" evidence="1">
    <location>
        <begin position="1"/>
        <end position="25"/>
    </location>
</feature>
<name>A0AAD6VLZ2_9AGAR</name>
<accession>A0AAD6VLZ2</accession>
<dbReference type="Gene3D" id="2.60.120.260">
    <property type="entry name" value="Galactose-binding domain-like"/>
    <property type="match status" value="1"/>
</dbReference>
<feature type="chain" id="PRO_5042162556" evidence="1">
    <location>
        <begin position="26"/>
        <end position="197"/>
    </location>
</feature>
<sequence length="197" mass="21356">MRCVGPPSALFSLTLFFGVFWGVHGAFVNHTIDDTKGRLVQYLPTVPKGTTPPWEDQTTCAGCADVPDASLSFENTWSAALYTSDIGSISATMKFSGTAIYVFFILPNFIAGSGLASDVRCNFFIDSEAAGSYSHQSDNSGAFAYNTLVYKNVTVPDGDHVLLIETTGSDPAVIIFDYAIYTYVLPAHLWNLLNPQK</sequence>
<evidence type="ECO:0000256" key="1">
    <source>
        <dbReference type="SAM" id="SignalP"/>
    </source>
</evidence>
<dbReference type="AlphaFoldDB" id="A0AAD6VLZ2"/>
<keyword evidence="3" id="KW-1185">Reference proteome</keyword>
<evidence type="ECO:0000313" key="3">
    <source>
        <dbReference type="Proteomes" id="UP001219525"/>
    </source>
</evidence>
<organism evidence="2 3">
    <name type="scientific">Mycena pura</name>
    <dbReference type="NCBI Taxonomy" id="153505"/>
    <lineage>
        <taxon>Eukaryota</taxon>
        <taxon>Fungi</taxon>
        <taxon>Dikarya</taxon>
        <taxon>Basidiomycota</taxon>
        <taxon>Agaricomycotina</taxon>
        <taxon>Agaricomycetes</taxon>
        <taxon>Agaricomycetidae</taxon>
        <taxon>Agaricales</taxon>
        <taxon>Marasmiineae</taxon>
        <taxon>Mycenaceae</taxon>
        <taxon>Mycena</taxon>
    </lineage>
</organism>
<evidence type="ECO:0000313" key="2">
    <source>
        <dbReference type="EMBL" id="KAJ7213613.1"/>
    </source>
</evidence>
<dbReference type="Proteomes" id="UP001219525">
    <property type="component" value="Unassembled WGS sequence"/>
</dbReference>